<name>A0A0L0TEW2_ALLM3</name>
<keyword evidence="9" id="KW-1185">Reference proteome</keyword>
<evidence type="ECO:0000256" key="1">
    <source>
        <dbReference type="ARBA" id="ARBA00004141"/>
    </source>
</evidence>
<evidence type="ECO:0000256" key="4">
    <source>
        <dbReference type="ARBA" id="ARBA00022692"/>
    </source>
</evidence>
<evidence type="ECO:0000313" key="8">
    <source>
        <dbReference type="EMBL" id="KNE73196.1"/>
    </source>
</evidence>
<keyword evidence="3" id="KW-0808">Transferase</keyword>
<dbReference type="GO" id="GO:0016020">
    <property type="term" value="C:membrane"/>
    <property type="evidence" value="ECO:0007669"/>
    <property type="project" value="UniProtKB-SubCell"/>
</dbReference>
<keyword evidence="3" id="KW-0328">Glycosyltransferase</keyword>
<dbReference type="EMBL" id="GG745391">
    <property type="protein sequence ID" value="KNE73196.1"/>
    <property type="molecule type" value="Genomic_DNA"/>
</dbReference>
<dbReference type="eggNOG" id="KOG2571">
    <property type="taxonomic scope" value="Eukaryota"/>
</dbReference>
<keyword evidence="4 7" id="KW-0812">Transmembrane</keyword>
<dbReference type="Pfam" id="PF03142">
    <property type="entry name" value="Chitin_synth_2"/>
    <property type="match status" value="1"/>
</dbReference>
<protein>
    <recommendedName>
        <fullName evidence="2">chitin synthase</fullName>
        <ecNumber evidence="2">2.4.1.16</ecNumber>
    </recommendedName>
</protein>
<dbReference type="PANTHER" id="PTHR22914:SF41">
    <property type="entry name" value="CHITIN SYNTHASE 7"/>
    <property type="match status" value="1"/>
</dbReference>
<evidence type="ECO:0000256" key="2">
    <source>
        <dbReference type="ARBA" id="ARBA00012543"/>
    </source>
</evidence>
<keyword evidence="6 7" id="KW-0472">Membrane</keyword>
<evidence type="ECO:0000256" key="7">
    <source>
        <dbReference type="SAM" id="Phobius"/>
    </source>
</evidence>
<dbReference type="GO" id="GO:0006031">
    <property type="term" value="P:chitin biosynthetic process"/>
    <property type="evidence" value="ECO:0007669"/>
    <property type="project" value="TreeGrafter"/>
</dbReference>
<dbReference type="STRING" id="578462.A0A0L0TEW2"/>
<dbReference type="SUPFAM" id="SSF53448">
    <property type="entry name" value="Nucleotide-diphospho-sugar transferases"/>
    <property type="match status" value="1"/>
</dbReference>
<dbReference type="GO" id="GO:0071944">
    <property type="term" value="C:cell periphery"/>
    <property type="evidence" value="ECO:0007669"/>
    <property type="project" value="TreeGrafter"/>
</dbReference>
<evidence type="ECO:0000313" key="9">
    <source>
        <dbReference type="Proteomes" id="UP000054350"/>
    </source>
</evidence>
<proteinExistence type="predicted"/>
<dbReference type="EC" id="2.4.1.16" evidence="2"/>
<dbReference type="GO" id="GO:0004100">
    <property type="term" value="F:chitin synthase activity"/>
    <property type="evidence" value="ECO:0007669"/>
    <property type="project" value="UniProtKB-EC"/>
</dbReference>
<feature type="transmembrane region" description="Helical" evidence="7">
    <location>
        <begin position="449"/>
        <end position="471"/>
    </location>
</feature>
<reference evidence="8 9" key="1">
    <citation type="submission" date="2009-11" db="EMBL/GenBank/DDBJ databases">
        <title>Annotation of Allomyces macrogynus ATCC 38327.</title>
        <authorList>
            <consortium name="The Broad Institute Genome Sequencing Platform"/>
            <person name="Russ C."/>
            <person name="Cuomo C."/>
            <person name="Burger G."/>
            <person name="Gray M.W."/>
            <person name="Holland P.W.H."/>
            <person name="King N."/>
            <person name="Lang F.B.F."/>
            <person name="Roger A.J."/>
            <person name="Ruiz-Trillo I."/>
            <person name="Young S.K."/>
            <person name="Zeng Q."/>
            <person name="Gargeya S."/>
            <person name="Fitzgerald M."/>
            <person name="Haas B."/>
            <person name="Abouelleil A."/>
            <person name="Alvarado L."/>
            <person name="Arachchi H.M."/>
            <person name="Berlin A."/>
            <person name="Chapman S.B."/>
            <person name="Gearin G."/>
            <person name="Goldberg J."/>
            <person name="Griggs A."/>
            <person name="Gujja S."/>
            <person name="Hansen M."/>
            <person name="Heiman D."/>
            <person name="Howarth C."/>
            <person name="Larimer J."/>
            <person name="Lui A."/>
            <person name="MacDonald P.J.P."/>
            <person name="McCowen C."/>
            <person name="Montmayeur A."/>
            <person name="Murphy C."/>
            <person name="Neiman D."/>
            <person name="Pearson M."/>
            <person name="Priest M."/>
            <person name="Roberts A."/>
            <person name="Saif S."/>
            <person name="Shea T."/>
            <person name="Sisk P."/>
            <person name="Stolte C."/>
            <person name="Sykes S."/>
            <person name="Wortman J."/>
            <person name="Nusbaum C."/>
            <person name="Birren B."/>
        </authorList>
    </citation>
    <scope>NUCLEOTIDE SEQUENCE [LARGE SCALE GENOMIC DNA]</scope>
    <source>
        <strain evidence="8 9">ATCC 38327</strain>
    </source>
</reference>
<reference evidence="9" key="2">
    <citation type="submission" date="2009-11" db="EMBL/GenBank/DDBJ databases">
        <title>The Genome Sequence of Allomyces macrogynus strain ATCC 38327.</title>
        <authorList>
            <consortium name="The Broad Institute Genome Sequencing Platform"/>
            <person name="Russ C."/>
            <person name="Cuomo C."/>
            <person name="Shea T."/>
            <person name="Young S.K."/>
            <person name="Zeng Q."/>
            <person name="Koehrsen M."/>
            <person name="Haas B."/>
            <person name="Borodovsky M."/>
            <person name="Guigo R."/>
            <person name="Alvarado L."/>
            <person name="Berlin A."/>
            <person name="Borenstein D."/>
            <person name="Chen Z."/>
            <person name="Engels R."/>
            <person name="Freedman E."/>
            <person name="Gellesch M."/>
            <person name="Goldberg J."/>
            <person name="Griggs A."/>
            <person name="Gujja S."/>
            <person name="Heiman D."/>
            <person name="Hepburn T."/>
            <person name="Howarth C."/>
            <person name="Jen D."/>
            <person name="Larson L."/>
            <person name="Lewis B."/>
            <person name="Mehta T."/>
            <person name="Park D."/>
            <person name="Pearson M."/>
            <person name="Roberts A."/>
            <person name="Saif S."/>
            <person name="Shenoy N."/>
            <person name="Sisk P."/>
            <person name="Stolte C."/>
            <person name="Sykes S."/>
            <person name="Walk T."/>
            <person name="White J."/>
            <person name="Yandava C."/>
            <person name="Burger G."/>
            <person name="Gray M.W."/>
            <person name="Holland P.W.H."/>
            <person name="King N."/>
            <person name="Lang F.B.F."/>
            <person name="Roger A.J."/>
            <person name="Ruiz-Trillo I."/>
            <person name="Lander E."/>
            <person name="Nusbaum C."/>
        </authorList>
    </citation>
    <scope>NUCLEOTIDE SEQUENCE [LARGE SCALE GENOMIC DNA]</scope>
    <source>
        <strain evidence="9">ATCC 38327</strain>
    </source>
</reference>
<dbReference type="PANTHER" id="PTHR22914">
    <property type="entry name" value="CHITIN SYNTHASE"/>
    <property type="match status" value="1"/>
</dbReference>
<dbReference type="GO" id="GO:0030428">
    <property type="term" value="C:cell septum"/>
    <property type="evidence" value="ECO:0007669"/>
    <property type="project" value="TreeGrafter"/>
</dbReference>
<keyword evidence="5 7" id="KW-1133">Transmembrane helix</keyword>
<evidence type="ECO:0000256" key="3">
    <source>
        <dbReference type="ARBA" id="ARBA00022676"/>
    </source>
</evidence>
<evidence type="ECO:0000256" key="6">
    <source>
        <dbReference type="ARBA" id="ARBA00023136"/>
    </source>
</evidence>
<dbReference type="InterPro" id="IPR029044">
    <property type="entry name" value="Nucleotide-diphossugar_trans"/>
</dbReference>
<evidence type="ECO:0000256" key="5">
    <source>
        <dbReference type="ARBA" id="ARBA00022989"/>
    </source>
</evidence>
<sequence length="738" mass="80815">MDPTVPEPDDSTNGALGVSDATAVLKSSDGDLGEGNRSAMELLKAQPSTNELDSSSIGLVKATAISTGSSPALRANRFQIASTNPINAVANGGTSGGGVQQRKFAAGTRLRKSVKPDDVYLGEKSLERKVWLFIVTVLTGWVPDWLLKLCGVQGKDVMQAWREKFALVMMVILTSIVPISWLEVSNMLLCPQLTITLNLAQVRASSNLVIANGRVLDITKSRTVLGKVLKPYVGQDVSSMIPVYMRLAHPGFGSTTHADTDFSACVANVAAADGWLAKIVSADPAGTLSVMRDGRLVGCQKPGGAPRQTESCFYSDATWRDVSRMTVADLLLDPNIVPRNMSDVSRLSFVTVLTKVYNLTTFVDHAIIYQQDNLARAKCDKVPVTPNMRTNFLAPEFALTLARGIGSDLSTQLTQQSDLEDLRCLDKLFFAGRATPPLYTTICAFGNQILLAITGSVYSIILIKFLVSLMFSFRFKPAQMNADTMCFVPCYTEGQSMRITFESLAACDYDDDRKLLVVVCDGNITGKGNAAPTPQIALELLGWRGYGPIAHVYHAIGKGTEKINMAKVYSGWYKFKEHRVPYGVIAKVGKPDEAKSAKPGNRGKRDSQLILMNFFNKVLNQRPMSPFEYELYYHIKHVVGVDPKLYEYLLMVDADTRVEPDSMNELVAAMVNDQRKIGVCGETMVSNKWASWVTAIQVHEYYINHHLGKAFESIFGSVTCLPGCFSMYRIPSCSAGCR</sequence>
<dbReference type="AlphaFoldDB" id="A0A0L0TEW2"/>
<dbReference type="Proteomes" id="UP000054350">
    <property type="component" value="Unassembled WGS sequence"/>
</dbReference>
<dbReference type="OrthoDB" id="370884at2759"/>
<gene>
    <name evidence="8" type="ORF">AMAG_20706</name>
</gene>
<accession>A0A0L0TEW2</accession>
<comment type="subcellular location">
    <subcellularLocation>
        <location evidence="1">Membrane</location>
        <topology evidence="1">Multi-pass membrane protein</topology>
    </subcellularLocation>
</comment>
<feature type="transmembrane region" description="Helical" evidence="7">
    <location>
        <begin position="165"/>
        <end position="182"/>
    </location>
</feature>
<dbReference type="InterPro" id="IPR004835">
    <property type="entry name" value="Chitin_synth"/>
</dbReference>
<organism evidence="8 9">
    <name type="scientific">Allomyces macrogynus (strain ATCC 38327)</name>
    <name type="common">Allomyces javanicus var. macrogynus</name>
    <dbReference type="NCBI Taxonomy" id="578462"/>
    <lineage>
        <taxon>Eukaryota</taxon>
        <taxon>Fungi</taxon>
        <taxon>Fungi incertae sedis</taxon>
        <taxon>Blastocladiomycota</taxon>
        <taxon>Blastocladiomycetes</taxon>
        <taxon>Blastocladiales</taxon>
        <taxon>Blastocladiaceae</taxon>
        <taxon>Allomyces</taxon>
    </lineage>
</organism>
<dbReference type="VEuPathDB" id="FungiDB:AMAG_20706"/>